<keyword evidence="1" id="KW-0808">Transferase</keyword>
<dbReference type="SUPFAM" id="SSF53098">
    <property type="entry name" value="Ribonuclease H-like"/>
    <property type="match status" value="1"/>
</dbReference>
<feature type="domain" description="Reverse transcriptase RNase H-like" evidence="7">
    <location>
        <begin position="19"/>
        <end position="105"/>
    </location>
</feature>
<dbReference type="Proteomes" id="UP000252519">
    <property type="component" value="Unassembled WGS sequence"/>
</dbReference>
<dbReference type="EMBL" id="JOJR01000972">
    <property type="protein sequence ID" value="RCN33101.1"/>
    <property type="molecule type" value="Genomic_DNA"/>
</dbReference>
<evidence type="ECO:0000313" key="8">
    <source>
        <dbReference type="EMBL" id="RCN33101.1"/>
    </source>
</evidence>
<sequence length="200" mass="21805">LQNSKTELHTIDKGFCDFFIISTDASSSGVGAIFHTPEGDNLISRADLPDFLIGSSSTIRELYGILNAIKSFKSLITEEKVQIQTDSQTAQSVFYKGSTKTEIQCIVAQIWETIDYLKCEVEVFWIPRGLNVQADWASRIVNLDDGLPKAVQPSMHSVTPLPCSGPNVIAGSADTCSTSKWGLLTLLSKTATPLQMFGKV</sequence>
<dbReference type="Gene3D" id="3.30.420.10">
    <property type="entry name" value="Ribonuclease H-like superfamily/Ribonuclease H"/>
    <property type="match status" value="1"/>
</dbReference>
<gene>
    <name evidence="8" type="ORF">ANCCAN_21073</name>
</gene>
<accession>A0A368FLJ4</accession>
<evidence type="ECO:0000256" key="3">
    <source>
        <dbReference type="ARBA" id="ARBA00022722"/>
    </source>
</evidence>
<dbReference type="Pfam" id="PF17917">
    <property type="entry name" value="RT_RNaseH"/>
    <property type="match status" value="1"/>
</dbReference>
<keyword evidence="5" id="KW-0378">Hydrolase</keyword>
<keyword evidence="4" id="KW-0255">Endonuclease</keyword>
<dbReference type="GO" id="GO:0003676">
    <property type="term" value="F:nucleic acid binding"/>
    <property type="evidence" value="ECO:0007669"/>
    <property type="project" value="InterPro"/>
</dbReference>
<dbReference type="GO" id="GO:0004519">
    <property type="term" value="F:endonuclease activity"/>
    <property type="evidence" value="ECO:0007669"/>
    <property type="project" value="UniProtKB-KW"/>
</dbReference>
<feature type="non-terminal residue" evidence="8">
    <location>
        <position position="1"/>
    </location>
</feature>
<evidence type="ECO:0000256" key="2">
    <source>
        <dbReference type="ARBA" id="ARBA00022695"/>
    </source>
</evidence>
<evidence type="ECO:0000259" key="7">
    <source>
        <dbReference type="Pfam" id="PF17917"/>
    </source>
</evidence>
<dbReference type="InterPro" id="IPR036397">
    <property type="entry name" value="RNaseH_sf"/>
</dbReference>
<keyword evidence="9" id="KW-1185">Reference proteome</keyword>
<evidence type="ECO:0000256" key="6">
    <source>
        <dbReference type="ARBA" id="ARBA00022918"/>
    </source>
</evidence>
<dbReference type="InterPro" id="IPR012337">
    <property type="entry name" value="RNaseH-like_sf"/>
</dbReference>
<dbReference type="GO" id="GO:0016787">
    <property type="term" value="F:hydrolase activity"/>
    <property type="evidence" value="ECO:0007669"/>
    <property type="project" value="UniProtKB-KW"/>
</dbReference>
<protein>
    <recommendedName>
        <fullName evidence="7">Reverse transcriptase RNase H-like domain-containing protein</fullName>
    </recommendedName>
</protein>
<name>A0A368FLJ4_ANCCA</name>
<keyword evidence="3" id="KW-0540">Nuclease</keyword>
<evidence type="ECO:0000313" key="9">
    <source>
        <dbReference type="Proteomes" id="UP000252519"/>
    </source>
</evidence>
<dbReference type="OrthoDB" id="6062799at2759"/>
<proteinExistence type="predicted"/>
<dbReference type="InterPro" id="IPR041373">
    <property type="entry name" value="RT_RNaseH"/>
</dbReference>
<comment type="caution">
    <text evidence="8">The sequence shown here is derived from an EMBL/GenBank/DDBJ whole genome shotgun (WGS) entry which is preliminary data.</text>
</comment>
<reference evidence="8 9" key="1">
    <citation type="submission" date="2014-10" db="EMBL/GenBank/DDBJ databases">
        <title>Draft genome of the hookworm Ancylostoma caninum.</title>
        <authorList>
            <person name="Mitreva M."/>
        </authorList>
    </citation>
    <scope>NUCLEOTIDE SEQUENCE [LARGE SCALE GENOMIC DNA]</scope>
    <source>
        <strain evidence="8 9">Baltimore</strain>
    </source>
</reference>
<dbReference type="CDD" id="cd09275">
    <property type="entry name" value="RNase_HI_RT_DIRS1"/>
    <property type="match status" value="1"/>
</dbReference>
<dbReference type="GO" id="GO:0003964">
    <property type="term" value="F:RNA-directed DNA polymerase activity"/>
    <property type="evidence" value="ECO:0007669"/>
    <property type="project" value="UniProtKB-KW"/>
</dbReference>
<dbReference type="AlphaFoldDB" id="A0A368FLJ4"/>
<keyword evidence="2" id="KW-0548">Nucleotidyltransferase</keyword>
<evidence type="ECO:0000256" key="1">
    <source>
        <dbReference type="ARBA" id="ARBA00022679"/>
    </source>
</evidence>
<organism evidence="8 9">
    <name type="scientific">Ancylostoma caninum</name>
    <name type="common">Dog hookworm</name>
    <dbReference type="NCBI Taxonomy" id="29170"/>
    <lineage>
        <taxon>Eukaryota</taxon>
        <taxon>Metazoa</taxon>
        <taxon>Ecdysozoa</taxon>
        <taxon>Nematoda</taxon>
        <taxon>Chromadorea</taxon>
        <taxon>Rhabditida</taxon>
        <taxon>Rhabditina</taxon>
        <taxon>Rhabditomorpha</taxon>
        <taxon>Strongyloidea</taxon>
        <taxon>Ancylostomatidae</taxon>
        <taxon>Ancylostomatinae</taxon>
        <taxon>Ancylostoma</taxon>
    </lineage>
</organism>
<evidence type="ECO:0000256" key="5">
    <source>
        <dbReference type="ARBA" id="ARBA00022801"/>
    </source>
</evidence>
<evidence type="ECO:0000256" key="4">
    <source>
        <dbReference type="ARBA" id="ARBA00022759"/>
    </source>
</evidence>
<keyword evidence="6" id="KW-0695">RNA-directed DNA polymerase</keyword>